<comment type="similarity">
    <text evidence="1">Belongs to the short-chain dehydrogenases/reductases (SDR) family.</text>
</comment>
<keyword evidence="5" id="KW-1185">Reference proteome</keyword>
<dbReference type="EMBL" id="JAJVCZ030000012">
    <property type="protein sequence ID" value="KAL0253304.1"/>
    <property type="molecule type" value="Genomic_DNA"/>
</dbReference>
<dbReference type="InterPro" id="IPR051468">
    <property type="entry name" value="Fungal_SecMetab_SDRs"/>
</dbReference>
<name>A0ABR3BY35_9PEZI</name>
<sequence length="207" mass="21274">MSSNTVVLITGVNRGPGSAAIIVSLDSASPTDALDAISFLQSAHSITKLDTVIANAGIQKALPWVRDVTAASLQEHFLVNVIGPVLLFQAALPLLDAAADAGGTPPRFVTVGSAGGSIALTGELPFPNAAYGPGKAALHYLTRKVHTEHPALVAFPIDPGWTKSDMGNAAARVFGREQADVEVGDSVAGMMRVVSLEGGTVWVLKLG</sequence>
<dbReference type="GeneID" id="92014361"/>
<dbReference type="Pfam" id="PF00106">
    <property type="entry name" value="adh_short"/>
    <property type="match status" value="1"/>
</dbReference>
<evidence type="ECO:0008006" key="6">
    <source>
        <dbReference type="Google" id="ProtNLM"/>
    </source>
</evidence>
<dbReference type="PRINTS" id="PR00081">
    <property type="entry name" value="GDHRDH"/>
</dbReference>
<keyword evidence="3" id="KW-0560">Oxidoreductase</keyword>
<dbReference type="PANTHER" id="PTHR43544">
    <property type="entry name" value="SHORT-CHAIN DEHYDROGENASE/REDUCTASE"/>
    <property type="match status" value="1"/>
</dbReference>
<reference evidence="4 5" key="1">
    <citation type="submission" date="2024-02" db="EMBL/GenBank/DDBJ databases">
        <title>De novo assembly and annotation of 12 fungi associated with fruit tree decline syndrome in Ontario, Canada.</title>
        <authorList>
            <person name="Sulman M."/>
            <person name="Ellouze W."/>
            <person name="Ilyukhin E."/>
        </authorList>
    </citation>
    <scope>NUCLEOTIDE SEQUENCE [LARGE SCALE GENOMIC DNA]</scope>
    <source>
        <strain evidence="4 5">FDS-637</strain>
    </source>
</reference>
<dbReference type="PANTHER" id="PTHR43544:SF7">
    <property type="entry name" value="NADB-LER2"/>
    <property type="match status" value="1"/>
</dbReference>
<comment type="caution">
    <text evidence="4">The sequence shown here is derived from an EMBL/GenBank/DDBJ whole genome shotgun (WGS) entry which is preliminary data.</text>
</comment>
<gene>
    <name evidence="4" type="ORF">SLS55_010276</name>
</gene>
<dbReference type="Proteomes" id="UP001430584">
    <property type="component" value="Unassembled WGS sequence"/>
</dbReference>
<dbReference type="SUPFAM" id="SSF51735">
    <property type="entry name" value="NAD(P)-binding Rossmann-fold domains"/>
    <property type="match status" value="1"/>
</dbReference>
<evidence type="ECO:0000313" key="5">
    <source>
        <dbReference type="Proteomes" id="UP001430584"/>
    </source>
</evidence>
<dbReference type="RefSeq" id="XP_066627948.1">
    <property type="nucleotide sequence ID" value="XM_066781665.1"/>
</dbReference>
<dbReference type="InterPro" id="IPR036291">
    <property type="entry name" value="NAD(P)-bd_dom_sf"/>
</dbReference>
<protein>
    <recommendedName>
        <fullName evidence="6">Aflatoxin biosynthesis ketoreductase nor-1</fullName>
    </recommendedName>
</protein>
<dbReference type="Gene3D" id="3.40.50.720">
    <property type="entry name" value="NAD(P)-binding Rossmann-like Domain"/>
    <property type="match status" value="1"/>
</dbReference>
<proteinExistence type="inferred from homology"/>
<dbReference type="InterPro" id="IPR002347">
    <property type="entry name" value="SDR_fam"/>
</dbReference>
<evidence type="ECO:0000313" key="4">
    <source>
        <dbReference type="EMBL" id="KAL0253304.1"/>
    </source>
</evidence>
<evidence type="ECO:0000256" key="2">
    <source>
        <dbReference type="ARBA" id="ARBA00022857"/>
    </source>
</evidence>
<evidence type="ECO:0000256" key="3">
    <source>
        <dbReference type="ARBA" id="ARBA00023002"/>
    </source>
</evidence>
<keyword evidence="2" id="KW-0521">NADP</keyword>
<evidence type="ECO:0000256" key="1">
    <source>
        <dbReference type="ARBA" id="ARBA00006484"/>
    </source>
</evidence>
<accession>A0ABR3BY35</accession>
<organism evidence="4 5">
    <name type="scientific">Diplodia seriata</name>
    <dbReference type="NCBI Taxonomy" id="420778"/>
    <lineage>
        <taxon>Eukaryota</taxon>
        <taxon>Fungi</taxon>
        <taxon>Dikarya</taxon>
        <taxon>Ascomycota</taxon>
        <taxon>Pezizomycotina</taxon>
        <taxon>Dothideomycetes</taxon>
        <taxon>Dothideomycetes incertae sedis</taxon>
        <taxon>Botryosphaeriales</taxon>
        <taxon>Botryosphaeriaceae</taxon>
        <taxon>Diplodia</taxon>
    </lineage>
</organism>